<name>A0ACC2XLP8_9TREE</name>
<comment type="caution">
    <text evidence="1">The sequence shown here is derived from an EMBL/GenBank/DDBJ whole genome shotgun (WGS) entry which is preliminary data.</text>
</comment>
<keyword evidence="2" id="KW-1185">Reference proteome</keyword>
<sequence>MSPLHPNHISESSIHSAQLHEPDSELRDALNRVARDLEFRNQQRQKRNEGRELLQDEGSSKEHSGHDGDDMQVEDILDHAALEAIQGDDLTTFQPSTSEPEAHYRGEVDIRRVAMDPRLNPTGDYQARVQSHTPSIARASADETSKAMLASLKSIPSMGFMKFLDDWLEARGLKTADAPSPVVEAWSSLSPDQRSRHESRARLGLTAQPSGKSSEETDHQPVTSHSGTSASNPRRAPFRTDTADVDAKAASMIGRTFSETEQSRIGDIVSNIVQELNVLYQSTGTNYLLLSAPVFQAPDDFPVLAHSQPAASFWQSLRGGPGTNLTKFLALSHPAVTSRRLAIPTGARSLDVKSRLNASMRQMIREASNVADAEMKWTRPESLIQIYGVKIVGWPMGAPGTEEEMVPMRNPSNNSVAQNKLLLQRIEDGILRVEPASDEDRLDVTGANSSQLNRQEASARSHSGGSDISRPVPHLENVTSLPVEVEDPQEDATASELLERASDSVRRGRGRPPKLRGIAPSSRSKYRSKSLLTLNPDGSIRPGGLDGKRKPGRPRKTVLNAPVDAPVVSTRFEYHAHQQRSTRDQHASPEDQVAADDALEGPVDAQNLYIQQEELGEPSSEMTMSIIGPSIGHAGEADENRYPTNTVLHTEEQRDNGVHQQSHPDHLPSPLDQALSHIEYYQVTGPNFDNHSSHEVPVSRSHNLSNIAPHFPLPPPEDVHVGPHHTSIHEEQHYISDFTNRLPTINSYNTHFTHATDQSSVEHQSWHEPRNSADVSTASTDGGPVDQVSLRDIQSHHNEDNPDIVDGIDMEAAFGNHELSSADSSSDRSDIGDMSDVHMRAYLVGQPPLDHLNAGDNVTGQSGKRKVDEVGDEGSVDDSEMLDGISKRSKRD</sequence>
<evidence type="ECO:0000313" key="2">
    <source>
        <dbReference type="Proteomes" id="UP001234202"/>
    </source>
</evidence>
<dbReference type="Proteomes" id="UP001234202">
    <property type="component" value="Unassembled WGS sequence"/>
</dbReference>
<dbReference type="EMBL" id="JASBWV010000008">
    <property type="protein sequence ID" value="KAJ9124897.1"/>
    <property type="molecule type" value="Genomic_DNA"/>
</dbReference>
<organism evidence="1 2">
    <name type="scientific">Naganishia onofrii</name>
    <dbReference type="NCBI Taxonomy" id="1851511"/>
    <lineage>
        <taxon>Eukaryota</taxon>
        <taxon>Fungi</taxon>
        <taxon>Dikarya</taxon>
        <taxon>Basidiomycota</taxon>
        <taxon>Agaricomycotina</taxon>
        <taxon>Tremellomycetes</taxon>
        <taxon>Filobasidiales</taxon>
        <taxon>Filobasidiaceae</taxon>
        <taxon>Naganishia</taxon>
    </lineage>
</organism>
<reference evidence="1" key="1">
    <citation type="submission" date="2023-04" db="EMBL/GenBank/DDBJ databases">
        <title>Draft Genome sequencing of Naganishia species isolated from polar environments using Oxford Nanopore Technology.</title>
        <authorList>
            <person name="Leo P."/>
            <person name="Venkateswaran K."/>
        </authorList>
    </citation>
    <scope>NUCLEOTIDE SEQUENCE</scope>
    <source>
        <strain evidence="1">DBVPG 5303</strain>
    </source>
</reference>
<protein>
    <submittedName>
        <fullName evidence="1">Uncharacterized protein</fullName>
    </submittedName>
</protein>
<evidence type="ECO:0000313" key="1">
    <source>
        <dbReference type="EMBL" id="KAJ9124897.1"/>
    </source>
</evidence>
<accession>A0ACC2XLP8</accession>
<proteinExistence type="predicted"/>
<gene>
    <name evidence="1" type="ORF">QFC24_002826</name>
</gene>